<feature type="region of interest" description="Disordered" evidence="1">
    <location>
        <begin position="1"/>
        <end position="34"/>
    </location>
</feature>
<evidence type="ECO:0000256" key="1">
    <source>
        <dbReference type="SAM" id="MobiDB-lite"/>
    </source>
</evidence>
<dbReference type="STRING" id="1300347.I601_2412"/>
<dbReference type="AlphaFoldDB" id="A0A1A9GMB9"/>
<sequence length="69" mass="7839">MDRGVYPGRMSPEPRRPGQSNESYEGRAGARQSVQRDFLGTSSVAHGGDPSFAVRLFRALFAWRDRRKR</sequence>
<evidence type="ECO:0000313" key="3">
    <source>
        <dbReference type="Proteomes" id="UP000077868"/>
    </source>
</evidence>
<dbReference type="EMBL" id="CP015079">
    <property type="protein sequence ID" value="ANH38830.1"/>
    <property type="molecule type" value="Genomic_DNA"/>
</dbReference>
<dbReference type="KEGG" id="ndk:I601_2412"/>
<accession>A0A1A9GMB9</accession>
<protein>
    <submittedName>
        <fullName evidence="2">Uncharacterized protein</fullName>
    </submittedName>
</protein>
<name>A0A1A9GMB9_9ACTN</name>
<dbReference type="Proteomes" id="UP000077868">
    <property type="component" value="Chromosome"/>
</dbReference>
<organism evidence="2 3">
    <name type="scientific">Nocardioides dokdonensis FR1436</name>
    <dbReference type="NCBI Taxonomy" id="1300347"/>
    <lineage>
        <taxon>Bacteria</taxon>
        <taxon>Bacillati</taxon>
        <taxon>Actinomycetota</taxon>
        <taxon>Actinomycetes</taxon>
        <taxon>Propionibacteriales</taxon>
        <taxon>Nocardioidaceae</taxon>
        <taxon>Nocardioides</taxon>
    </lineage>
</organism>
<keyword evidence="3" id="KW-1185">Reference proteome</keyword>
<evidence type="ECO:0000313" key="2">
    <source>
        <dbReference type="EMBL" id="ANH38830.1"/>
    </source>
</evidence>
<reference evidence="2 3" key="1">
    <citation type="submission" date="2016-03" db="EMBL/GenBank/DDBJ databases">
        <title>Complete genome sequence of a soil Actinobacterium, Nocardioides dokdonensis FR1436.</title>
        <authorList>
            <person name="Kwon S.-K."/>
            <person name="Kim K."/>
            <person name="Kim J.F."/>
        </authorList>
    </citation>
    <scope>NUCLEOTIDE SEQUENCE [LARGE SCALE GENOMIC DNA]</scope>
    <source>
        <strain evidence="2 3">FR1436</strain>
    </source>
</reference>
<dbReference type="PATRIC" id="fig|1300347.3.peg.2405"/>
<proteinExistence type="predicted"/>
<gene>
    <name evidence="2" type="ORF">I601_2412</name>
</gene>